<dbReference type="Proteomes" id="UP000192434">
    <property type="component" value="Unassembled WGS sequence"/>
</dbReference>
<sequence length="117" mass="11571">CARTCVFETAAEPAPAPAPAAADVPLPAGVPDAADIGFAAGKAAFDAGPVASNGIPTSPEAVAGVVRHLPDPNNLPPGTTDVAPGDGRGVSYLKDIVFAMQTQDVKASDAILALAQR</sequence>
<name>A0A1X0INH3_9MYCO</name>
<evidence type="ECO:0000313" key="1">
    <source>
        <dbReference type="EMBL" id="ORB49868.1"/>
    </source>
</evidence>
<comment type="caution">
    <text evidence="1">The sequence shown here is derived from an EMBL/GenBank/DDBJ whole genome shotgun (WGS) entry which is preliminary data.</text>
</comment>
<gene>
    <name evidence="1" type="ORF">BST43_22940</name>
</gene>
<organism evidence="1 2">
    <name type="scientific">Mycobacteroides saopaulense</name>
    <dbReference type="NCBI Taxonomy" id="1578165"/>
    <lineage>
        <taxon>Bacteria</taxon>
        <taxon>Bacillati</taxon>
        <taxon>Actinomycetota</taxon>
        <taxon>Actinomycetes</taxon>
        <taxon>Mycobacteriales</taxon>
        <taxon>Mycobacteriaceae</taxon>
        <taxon>Mycobacteroides</taxon>
    </lineage>
</organism>
<evidence type="ECO:0000313" key="2">
    <source>
        <dbReference type="Proteomes" id="UP000192434"/>
    </source>
</evidence>
<dbReference type="AlphaFoldDB" id="A0A1X0INH3"/>
<proteinExistence type="predicted"/>
<feature type="non-terminal residue" evidence="1">
    <location>
        <position position="1"/>
    </location>
</feature>
<accession>A0A1X0INH3</accession>
<dbReference type="EMBL" id="MVII01000038">
    <property type="protein sequence ID" value="ORB49868.1"/>
    <property type="molecule type" value="Genomic_DNA"/>
</dbReference>
<protein>
    <submittedName>
        <fullName evidence="1">Resuscitation-promoting factor RpfA</fullName>
    </submittedName>
</protein>
<reference evidence="1 2" key="1">
    <citation type="submission" date="2016-12" db="EMBL/GenBank/DDBJ databases">
        <title>The new phylogeny of genus Mycobacterium.</title>
        <authorList>
            <person name="Tortoli E."/>
            <person name="Trovato A."/>
            <person name="Cirillo D.M."/>
        </authorList>
    </citation>
    <scope>NUCLEOTIDE SEQUENCE [LARGE SCALE GENOMIC DNA]</scope>
    <source>
        <strain evidence="1 2">CCUG 66554</strain>
    </source>
</reference>